<reference evidence="1" key="1">
    <citation type="submission" date="2020-09" db="EMBL/GenBank/DDBJ databases">
        <title>Genome-Enabled Discovery of Anthraquinone Biosynthesis in Senna tora.</title>
        <authorList>
            <person name="Kang S.-H."/>
            <person name="Pandey R.P."/>
            <person name="Lee C.-M."/>
            <person name="Sim J.-S."/>
            <person name="Jeong J.-T."/>
            <person name="Choi B.-S."/>
            <person name="Jung M."/>
            <person name="Ginzburg D."/>
            <person name="Zhao K."/>
            <person name="Won S.Y."/>
            <person name="Oh T.-J."/>
            <person name="Yu Y."/>
            <person name="Kim N.-H."/>
            <person name="Lee O.R."/>
            <person name="Lee T.-H."/>
            <person name="Bashyal P."/>
            <person name="Kim T.-S."/>
            <person name="Lee W.-H."/>
            <person name="Kawkins C."/>
            <person name="Kim C.-K."/>
            <person name="Kim J.S."/>
            <person name="Ahn B.O."/>
            <person name="Rhee S.Y."/>
            <person name="Sohng J.K."/>
        </authorList>
    </citation>
    <scope>NUCLEOTIDE SEQUENCE</scope>
    <source>
        <tissue evidence="1">Leaf</tissue>
    </source>
</reference>
<sequence>MEGEYLVAVAWSTISQRWSVIVVNDRHDDGNMMEATKTKSRTNSANAKPEPEFRVLHWFCNAFLFGLSQDFICSTLQADSAIAALNCSVVILGTLPIRVSPSKTPVRSRAPRTSMQ</sequence>
<evidence type="ECO:0000313" key="1">
    <source>
        <dbReference type="EMBL" id="KAF7800885.1"/>
    </source>
</evidence>
<dbReference type="EMBL" id="JAAIUW010000132">
    <property type="protein sequence ID" value="KAF7800885.1"/>
    <property type="molecule type" value="Genomic_DNA"/>
</dbReference>
<accession>A0A834VYD7</accession>
<dbReference type="OrthoDB" id="1765139at2759"/>
<keyword evidence="2" id="KW-1185">Reference proteome</keyword>
<evidence type="ECO:0000313" key="2">
    <source>
        <dbReference type="Proteomes" id="UP000634136"/>
    </source>
</evidence>
<protein>
    <submittedName>
        <fullName evidence="1">Polyadenylate-binding protein-interacting protein 12-like</fullName>
    </submittedName>
</protein>
<organism evidence="1 2">
    <name type="scientific">Senna tora</name>
    <dbReference type="NCBI Taxonomy" id="362788"/>
    <lineage>
        <taxon>Eukaryota</taxon>
        <taxon>Viridiplantae</taxon>
        <taxon>Streptophyta</taxon>
        <taxon>Embryophyta</taxon>
        <taxon>Tracheophyta</taxon>
        <taxon>Spermatophyta</taxon>
        <taxon>Magnoliopsida</taxon>
        <taxon>eudicotyledons</taxon>
        <taxon>Gunneridae</taxon>
        <taxon>Pentapetalae</taxon>
        <taxon>rosids</taxon>
        <taxon>fabids</taxon>
        <taxon>Fabales</taxon>
        <taxon>Fabaceae</taxon>
        <taxon>Caesalpinioideae</taxon>
        <taxon>Cassia clade</taxon>
        <taxon>Senna</taxon>
    </lineage>
</organism>
<proteinExistence type="predicted"/>
<dbReference type="Proteomes" id="UP000634136">
    <property type="component" value="Unassembled WGS sequence"/>
</dbReference>
<dbReference type="AlphaFoldDB" id="A0A834VYD7"/>
<name>A0A834VYD7_9FABA</name>
<comment type="caution">
    <text evidence="1">The sequence shown here is derived from an EMBL/GenBank/DDBJ whole genome shotgun (WGS) entry which is preliminary data.</text>
</comment>
<gene>
    <name evidence="1" type="ORF">G2W53_044635</name>
</gene>